<name>A0ABQ4WQC8_9ASTR</name>
<organism evidence="2 3">
    <name type="scientific">Tanacetum coccineum</name>
    <dbReference type="NCBI Taxonomy" id="301880"/>
    <lineage>
        <taxon>Eukaryota</taxon>
        <taxon>Viridiplantae</taxon>
        <taxon>Streptophyta</taxon>
        <taxon>Embryophyta</taxon>
        <taxon>Tracheophyta</taxon>
        <taxon>Spermatophyta</taxon>
        <taxon>Magnoliopsida</taxon>
        <taxon>eudicotyledons</taxon>
        <taxon>Gunneridae</taxon>
        <taxon>Pentapetalae</taxon>
        <taxon>asterids</taxon>
        <taxon>campanulids</taxon>
        <taxon>Asterales</taxon>
        <taxon>Asteraceae</taxon>
        <taxon>Asteroideae</taxon>
        <taxon>Anthemideae</taxon>
        <taxon>Anthemidinae</taxon>
        <taxon>Tanacetum</taxon>
    </lineage>
</organism>
<feature type="region of interest" description="Disordered" evidence="1">
    <location>
        <begin position="48"/>
        <end position="79"/>
    </location>
</feature>
<proteinExistence type="predicted"/>
<protein>
    <submittedName>
        <fullName evidence="2">Uncharacterized protein</fullName>
    </submittedName>
</protein>
<dbReference type="EMBL" id="BQNB010008845">
    <property type="protein sequence ID" value="GJS55097.1"/>
    <property type="molecule type" value="Genomic_DNA"/>
</dbReference>
<gene>
    <name evidence="2" type="ORF">Tco_0628459</name>
</gene>
<evidence type="ECO:0000313" key="2">
    <source>
        <dbReference type="EMBL" id="GJS55097.1"/>
    </source>
</evidence>
<evidence type="ECO:0000256" key="1">
    <source>
        <dbReference type="SAM" id="MobiDB-lite"/>
    </source>
</evidence>
<accession>A0ABQ4WQC8</accession>
<reference evidence="2" key="1">
    <citation type="journal article" date="2022" name="Int. J. Mol. Sci.">
        <title>Draft Genome of Tanacetum Coccineum: Genomic Comparison of Closely Related Tanacetum-Family Plants.</title>
        <authorList>
            <person name="Yamashiro T."/>
            <person name="Shiraishi A."/>
            <person name="Nakayama K."/>
            <person name="Satake H."/>
        </authorList>
    </citation>
    <scope>NUCLEOTIDE SEQUENCE</scope>
</reference>
<sequence>MICDTTTLFLYKILAFNNKYVEGQRIAEAGRRDDQQKTLMMETEEEAYVFEGEGESQEEDMMESQEEEEEEEEEEDEDG</sequence>
<reference evidence="2" key="2">
    <citation type="submission" date="2022-01" db="EMBL/GenBank/DDBJ databases">
        <authorList>
            <person name="Yamashiro T."/>
            <person name="Shiraishi A."/>
            <person name="Satake H."/>
            <person name="Nakayama K."/>
        </authorList>
    </citation>
    <scope>NUCLEOTIDE SEQUENCE</scope>
</reference>
<comment type="caution">
    <text evidence="2">The sequence shown here is derived from an EMBL/GenBank/DDBJ whole genome shotgun (WGS) entry which is preliminary data.</text>
</comment>
<evidence type="ECO:0000313" key="3">
    <source>
        <dbReference type="Proteomes" id="UP001151760"/>
    </source>
</evidence>
<keyword evidence="3" id="KW-1185">Reference proteome</keyword>
<dbReference type="Proteomes" id="UP001151760">
    <property type="component" value="Unassembled WGS sequence"/>
</dbReference>